<organism evidence="2 3">
    <name type="scientific">Limulus polyphemus</name>
    <name type="common">Atlantic horseshoe crab</name>
    <dbReference type="NCBI Taxonomy" id="6850"/>
    <lineage>
        <taxon>Eukaryota</taxon>
        <taxon>Metazoa</taxon>
        <taxon>Ecdysozoa</taxon>
        <taxon>Arthropoda</taxon>
        <taxon>Chelicerata</taxon>
        <taxon>Merostomata</taxon>
        <taxon>Xiphosura</taxon>
        <taxon>Limulidae</taxon>
        <taxon>Limulus</taxon>
    </lineage>
</organism>
<gene>
    <name evidence="3" type="primary">LOC111087157</name>
</gene>
<accession>A0ABM1SY26</accession>
<dbReference type="RefSeq" id="XP_022248532.1">
    <property type="nucleotide sequence ID" value="XM_022392824.1"/>
</dbReference>
<proteinExistence type="predicted"/>
<feature type="transmembrane region" description="Helical" evidence="1">
    <location>
        <begin position="14"/>
        <end position="35"/>
    </location>
</feature>
<keyword evidence="1" id="KW-0812">Transmembrane</keyword>
<sequence>MNGNMPEKIVVSKLHNWFLVVLILISTVSCSWLELTVEKSNDDFQPSVERMPEEVFFNAPWYYFLRFFRKAFNRINRVRDFNNTITENSTDTGKNTGNNFTFSTFLINTDQQEILILQNSDVNYKEDSSEKSLYKNAIQIEPIYENELDVLDSENDLENKTCVKLSIARQAWISYEIILASLNVCSFLWPLYVYDH</sequence>
<evidence type="ECO:0000256" key="1">
    <source>
        <dbReference type="SAM" id="Phobius"/>
    </source>
</evidence>
<evidence type="ECO:0000313" key="3">
    <source>
        <dbReference type="RefSeq" id="XP_022248532.1"/>
    </source>
</evidence>
<dbReference type="Proteomes" id="UP000694941">
    <property type="component" value="Unplaced"/>
</dbReference>
<name>A0ABM1SY26_LIMPO</name>
<dbReference type="GeneID" id="111087157"/>
<keyword evidence="1" id="KW-0472">Membrane</keyword>
<keyword evidence="2" id="KW-1185">Reference proteome</keyword>
<feature type="transmembrane region" description="Helical" evidence="1">
    <location>
        <begin position="173"/>
        <end position="192"/>
    </location>
</feature>
<reference evidence="3" key="1">
    <citation type="submission" date="2025-08" db="UniProtKB">
        <authorList>
            <consortium name="RefSeq"/>
        </authorList>
    </citation>
    <scope>IDENTIFICATION</scope>
    <source>
        <tissue evidence="3">Muscle</tissue>
    </source>
</reference>
<protein>
    <submittedName>
        <fullName evidence="3">Uncharacterized protein LOC111087157</fullName>
    </submittedName>
</protein>
<keyword evidence="1" id="KW-1133">Transmembrane helix</keyword>
<evidence type="ECO:0000313" key="2">
    <source>
        <dbReference type="Proteomes" id="UP000694941"/>
    </source>
</evidence>